<gene>
    <name evidence="1" type="ORF">FVB32_13275</name>
</gene>
<dbReference type="AlphaFoldDB" id="A0A5C8V3L1"/>
<organism evidence="1 2">
    <name type="scientific">Flagellimonas hymeniacidonis</name>
    <dbReference type="NCBI Taxonomy" id="2603628"/>
    <lineage>
        <taxon>Bacteria</taxon>
        <taxon>Pseudomonadati</taxon>
        <taxon>Bacteroidota</taxon>
        <taxon>Flavobacteriia</taxon>
        <taxon>Flavobacteriales</taxon>
        <taxon>Flavobacteriaceae</taxon>
        <taxon>Flagellimonas</taxon>
    </lineage>
</organism>
<dbReference type="EMBL" id="VRUR01000002">
    <property type="protein sequence ID" value="TXN35545.1"/>
    <property type="molecule type" value="Genomic_DNA"/>
</dbReference>
<evidence type="ECO:0000313" key="1">
    <source>
        <dbReference type="EMBL" id="TXN35545.1"/>
    </source>
</evidence>
<reference evidence="1 2" key="1">
    <citation type="submission" date="2019-08" db="EMBL/GenBank/DDBJ databases">
        <title>Professor.</title>
        <authorList>
            <person name="Park J.S."/>
        </authorList>
    </citation>
    <scope>NUCLEOTIDE SEQUENCE [LARGE SCALE GENOMIC DNA]</scope>
    <source>
        <strain evidence="1 2">176CP5-101</strain>
    </source>
</reference>
<sequence>MDRRVMILERRMIKLSPILPRKIMIALAGIFLYGCIEPFEGTFEDFESALVIEATITNEMQQQEILLTRTYEFEADGPSAEPNAMVNVSDDTGNVFAFEDTGEGVYLSTQPFAAQAGRAYQLSITTQDGRSYGSNMAQLTAETSIDEVIAERIVNDNGQDGMALLVNSFDPTGNSKNYRYQYEETFRIIAPEWTPTSLIGDPAGGCAVLKVPNTTDIEVCYGTDSSNTIILTSTEDLEEDRVNRFMVRFIARDNYIISHRYSILVKQFVQSNEAFTFFETLNELSGSESLFSQTQPGFLQGNVFSNDNRDERVLGFFDVSSVSQERIFFNYSDFYPDEPLPPYIEECRPSSPPIASPGGCVLRPILESGAGIYAGDNGEPMDGEGPFFIVSRACGDCKVLGASEVPDFWIE</sequence>
<accession>A0A5C8V3L1</accession>
<protein>
    <submittedName>
        <fullName evidence="1">DUF4249 domain-containing protein</fullName>
    </submittedName>
</protein>
<dbReference type="InterPro" id="IPR025345">
    <property type="entry name" value="DUF4249"/>
</dbReference>
<dbReference type="PROSITE" id="PS51257">
    <property type="entry name" value="PROKAR_LIPOPROTEIN"/>
    <property type="match status" value="1"/>
</dbReference>
<dbReference type="Pfam" id="PF14054">
    <property type="entry name" value="DUF4249"/>
    <property type="match status" value="1"/>
</dbReference>
<keyword evidence="2" id="KW-1185">Reference proteome</keyword>
<name>A0A5C8V3L1_9FLAO</name>
<dbReference type="Proteomes" id="UP000321456">
    <property type="component" value="Unassembled WGS sequence"/>
</dbReference>
<comment type="caution">
    <text evidence="1">The sequence shown here is derived from an EMBL/GenBank/DDBJ whole genome shotgun (WGS) entry which is preliminary data.</text>
</comment>
<evidence type="ECO:0000313" key="2">
    <source>
        <dbReference type="Proteomes" id="UP000321456"/>
    </source>
</evidence>
<dbReference type="RefSeq" id="WP_147744277.1">
    <property type="nucleotide sequence ID" value="NZ_VRUR01000002.1"/>
</dbReference>
<proteinExistence type="predicted"/>